<sequence length="96" mass="11157">MRVICQRKRFFEQPFLSINNLICNRYNLVRPLPTSSPKSRPVVKFAVDALKALLRKFRFVFHEWEESTTPHYDVIGREGWTISSGNGGTDSTDIRI</sequence>
<evidence type="ECO:0000313" key="1">
    <source>
        <dbReference type="EMBL" id="GFR12629.1"/>
    </source>
</evidence>
<keyword evidence="2" id="KW-1185">Reference proteome</keyword>
<gene>
    <name evidence="1" type="ORF">TNCT_391261</name>
</gene>
<organism evidence="1 2">
    <name type="scientific">Trichonephila clavata</name>
    <name type="common">Joro spider</name>
    <name type="synonym">Nephila clavata</name>
    <dbReference type="NCBI Taxonomy" id="2740835"/>
    <lineage>
        <taxon>Eukaryota</taxon>
        <taxon>Metazoa</taxon>
        <taxon>Ecdysozoa</taxon>
        <taxon>Arthropoda</taxon>
        <taxon>Chelicerata</taxon>
        <taxon>Arachnida</taxon>
        <taxon>Araneae</taxon>
        <taxon>Araneomorphae</taxon>
        <taxon>Entelegynae</taxon>
        <taxon>Araneoidea</taxon>
        <taxon>Nephilidae</taxon>
        <taxon>Trichonephila</taxon>
    </lineage>
</organism>
<reference evidence="1" key="1">
    <citation type="submission" date="2020-07" db="EMBL/GenBank/DDBJ databases">
        <title>Multicomponent nature underlies the extraordinary mechanical properties of spider dragline silk.</title>
        <authorList>
            <person name="Kono N."/>
            <person name="Nakamura H."/>
            <person name="Mori M."/>
            <person name="Yoshida Y."/>
            <person name="Ohtoshi R."/>
            <person name="Malay A.D."/>
            <person name="Moran D.A.P."/>
            <person name="Tomita M."/>
            <person name="Numata K."/>
            <person name="Arakawa K."/>
        </authorList>
    </citation>
    <scope>NUCLEOTIDE SEQUENCE</scope>
</reference>
<dbReference type="OrthoDB" id="10331761at2759"/>
<dbReference type="Proteomes" id="UP000887116">
    <property type="component" value="Unassembled WGS sequence"/>
</dbReference>
<protein>
    <submittedName>
        <fullName evidence="1">Uncharacterized protein</fullName>
    </submittedName>
</protein>
<dbReference type="EMBL" id="BMAO01026809">
    <property type="protein sequence ID" value="GFR12629.1"/>
    <property type="molecule type" value="Genomic_DNA"/>
</dbReference>
<proteinExistence type="predicted"/>
<comment type="caution">
    <text evidence="1">The sequence shown here is derived from an EMBL/GenBank/DDBJ whole genome shotgun (WGS) entry which is preliminary data.</text>
</comment>
<name>A0A8X6GY38_TRICU</name>
<dbReference type="AlphaFoldDB" id="A0A8X6GY38"/>
<accession>A0A8X6GY38</accession>
<evidence type="ECO:0000313" key="2">
    <source>
        <dbReference type="Proteomes" id="UP000887116"/>
    </source>
</evidence>